<dbReference type="EMBL" id="JBBMFI010000001">
    <property type="protein sequence ID" value="MEQ2564779.1"/>
    <property type="molecule type" value="Genomic_DNA"/>
</dbReference>
<name>A0ABV1HRP9_9FIRM</name>
<sequence>MMFLCACNNTTNIADSSIGQLNYNYDNKHISVTLTEAESNIVKDIFNKKELCNDEPSCGFDKNISIKFDNDYYCIACDSCGIVKFKDKYFNISNSERSKVEKIFKKYGGTFPCV</sequence>
<comment type="caution">
    <text evidence="1">The sequence shown here is derived from an EMBL/GenBank/DDBJ whole genome shotgun (WGS) entry which is preliminary data.</text>
</comment>
<evidence type="ECO:0000313" key="1">
    <source>
        <dbReference type="EMBL" id="MEQ2564779.1"/>
    </source>
</evidence>
<dbReference type="RefSeq" id="WP_367286207.1">
    <property type="nucleotide sequence ID" value="NZ_JBBMEY010000001.1"/>
</dbReference>
<organism evidence="1 2">
    <name type="scientific">Ruminococcoides intestinihominis</name>
    <dbReference type="NCBI Taxonomy" id="3133161"/>
    <lineage>
        <taxon>Bacteria</taxon>
        <taxon>Bacillati</taxon>
        <taxon>Bacillota</taxon>
        <taxon>Clostridia</taxon>
        <taxon>Eubacteriales</taxon>
        <taxon>Oscillospiraceae</taxon>
        <taxon>Ruminococcoides</taxon>
    </lineage>
</organism>
<keyword evidence="2" id="KW-1185">Reference proteome</keyword>
<reference evidence="1 2" key="1">
    <citation type="submission" date="2024-03" db="EMBL/GenBank/DDBJ databases">
        <title>Human intestinal bacterial collection.</title>
        <authorList>
            <person name="Pauvert C."/>
            <person name="Hitch T.C.A."/>
            <person name="Clavel T."/>
        </authorList>
    </citation>
    <scope>NUCLEOTIDE SEQUENCE [LARGE SCALE GENOMIC DNA]</scope>
    <source>
        <strain evidence="1 2">CLA-AP-H18</strain>
    </source>
</reference>
<proteinExistence type="predicted"/>
<protein>
    <submittedName>
        <fullName evidence="1">Uncharacterized protein</fullName>
    </submittedName>
</protein>
<evidence type="ECO:0000313" key="2">
    <source>
        <dbReference type="Proteomes" id="UP001478133"/>
    </source>
</evidence>
<accession>A0ABV1HRP9</accession>
<gene>
    <name evidence="1" type="ORF">ABFO16_00820</name>
</gene>
<dbReference type="Proteomes" id="UP001478133">
    <property type="component" value="Unassembled WGS sequence"/>
</dbReference>